<dbReference type="AlphaFoldDB" id="A0A517MB72"/>
<proteinExistence type="predicted"/>
<dbReference type="RefSeq" id="WP_145350315.1">
    <property type="nucleotide sequence ID" value="NZ_CP036262.1"/>
</dbReference>
<accession>A0A517MB72</accession>
<sequence precursor="true">MANYWSRRFSAFVITAASLGISGSVAVAQTEPTDSSAVNATSTVDSAPVEDAEQITKFVEQLGSNQYVQREIASLELAKRGTDVIPFLLDQVESGDLERTERTVQLLQRIALREEPTDPPLGSQALQLLAEQGGGAISSRSQATLRVVAENRTERAREALLQAGITVGFSDVVLEASRVSEEIVSISDEWNGDPHTLVWLKWIPNVHYVLLDGPKIDQSVIKAVIDIPDLQNIVISNADFDAKELLPLAELPRIDLFEIRYTPLDDDAIALLESFAIRQKLILNGTLITPEAVAEMKTKLPNLQVVYKRGGFLGVNCDPLNHRCLVTVVVAGGAAEIGGVRAGDIIVKVNEKEITRFADLLAAISVFAPGEEVKIEVDRHGRSETLTVTLGRL</sequence>
<dbReference type="OrthoDB" id="251597at2"/>
<feature type="signal peptide" evidence="1">
    <location>
        <begin position="1"/>
        <end position="28"/>
    </location>
</feature>
<evidence type="ECO:0000313" key="3">
    <source>
        <dbReference type="EMBL" id="QDS92101.1"/>
    </source>
</evidence>
<gene>
    <name evidence="3" type="ORF">FF011L_08370</name>
</gene>
<dbReference type="SUPFAM" id="SSF50156">
    <property type="entry name" value="PDZ domain-like"/>
    <property type="match status" value="1"/>
</dbReference>
<keyword evidence="4" id="KW-1185">Reference proteome</keyword>
<evidence type="ECO:0000259" key="2">
    <source>
        <dbReference type="PROSITE" id="PS50106"/>
    </source>
</evidence>
<keyword evidence="3" id="KW-0645">Protease</keyword>
<dbReference type="Proteomes" id="UP000320672">
    <property type="component" value="Chromosome"/>
</dbReference>
<dbReference type="KEGG" id="rml:FF011L_08370"/>
<dbReference type="Pfam" id="PF13180">
    <property type="entry name" value="PDZ_2"/>
    <property type="match status" value="1"/>
</dbReference>
<dbReference type="EMBL" id="CP036262">
    <property type="protein sequence ID" value="QDS92101.1"/>
    <property type="molecule type" value="Genomic_DNA"/>
</dbReference>
<protein>
    <submittedName>
        <fullName evidence="3">Serine endoprotease</fullName>
    </submittedName>
</protein>
<dbReference type="GO" id="GO:0008233">
    <property type="term" value="F:peptidase activity"/>
    <property type="evidence" value="ECO:0007669"/>
    <property type="project" value="UniProtKB-KW"/>
</dbReference>
<dbReference type="InterPro" id="IPR036034">
    <property type="entry name" value="PDZ_sf"/>
</dbReference>
<feature type="domain" description="PDZ" evidence="2">
    <location>
        <begin position="302"/>
        <end position="381"/>
    </location>
</feature>
<evidence type="ECO:0000256" key="1">
    <source>
        <dbReference type="SAM" id="SignalP"/>
    </source>
</evidence>
<name>A0A517MB72_9BACT</name>
<dbReference type="PROSITE" id="PS50106">
    <property type="entry name" value="PDZ"/>
    <property type="match status" value="1"/>
</dbReference>
<feature type="chain" id="PRO_5021777239" evidence="1">
    <location>
        <begin position="29"/>
        <end position="393"/>
    </location>
</feature>
<keyword evidence="3" id="KW-0378">Hydrolase</keyword>
<dbReference type="SMART" id="SM00228">
    <property type="entry name" value="PDZ"/>
    <property type="match status" value="1"/>
</dbReference>
<dbReference type="Gene3D" id="2.30.42.10">
    <property type="match status" value="1"/>
</dbReference>
<dbReference type="InterPro" id="IPR001478">
    <property type="entry name" value="PDZ"/>
</dbReference>
<evidence type="ECO:0000313" key="4">
    <source>
        <dbReference type="Proteomes" id="UP000320672"/>
    </source>
</evidence>
<keyword evidence="1" id="KW-0732">Signal</keyword>
<dbReference type="GO" id="GO:0006508">
    <property type="term" value="P:proteolysis"/>
    <property type="evidence" value="ECO:0007669"/>
    <property type="project" value="UniProtKB-KW"/>
</dbReference>
<organism evidence="3 4">
    <name type="scientific">Roseimaritima multifibrata</name>
    <dbReference type="NCBI Taxonomy" id="1930274"/>
    <lineage>
        <taxon>Bacteria</taxon>
        <taxon>Pseudomonadati</taxon>
        <taxon>Planctomycetota</taxon>
        <taxon>Planctomycetia</taxon>
        <taxon>Pirellulales</taxon>
        <taxon>Pirellulaceae</taxon>
        <taxon>Roseimaritima</taxon>
    </lineage>
</organism>
<reference evidence="3 4" key="1">
    <citation type="submission" date="2019-02" db="EMBL/GenBank/DDBJ databases">
        <title>Deep-cultivation of Planctomycetes and their phenomic and genomic characterization uncovers novel biology.</title>
        <authorList>
            <person name="Wiegand S."/>
            <person name="Jogler M."/>
            <person name="Boedeker C."/>
            <person name="Pinto D."/>
            <person name="Vollmers J."/>
            <person name="Rivas-Marin E."/>
            <person name="Kohn T."/>
            <person name="Peeters S.H."/>
            <person name="Heuer A."/>
            <person name="Rast P."/>
            <person name="Oberbeckmann S."/>
            <person name="Bunk B."/>
            <person name="Jeske O."/>
            <person name="Meyerdierks A."/>
            <person name="Storesund J.E."/>
            <person name="Kallscheuer N."/>
            <person name="Luecker S."/>
            <person name="Lage O.M."/>
            <person name="Pohl T."/>
            <person name="Merkel B.J."/>
            <person name="Hornburger P."/>
            <person name="Mueller R.-W."/>
            <person name="Bruemmer F."/>
            <person name="Labrenz M."/>
            <person name="Spormann A.M."/>
            <person name="Op den Camp H."/>
            <person name="Overmann J."/>
            <person name="Amann R."/>
            <person name="Jetten M.S.M."/>
            <person name="Mascher T."/>
            <person name="Medema M.H."/>
            <person name="Devos D.P."/>
            <person name="Kaster A.-K."/>
            <person name="Ovreas L."/>
            <person name="Rohde M."/>
            <person name="Galperin M.Y."/>
            <person name="Jogler C."/>
        </authorList>
    </citation>
    <scope>NUCLEOTIDE SEQUENCE [LARGE SCALE GENOMIC DNA]</scope>
    <source>
        <strain evidence="3 4">FF011L</strain>
    </source>
</reference>